<protein>
    <submittedName>
        <fullName evidence="2">ATP-binding protein</fullName>
    </submittedName>
</protein>
<dbReference type="EMBL" id="JBDKXB010000025">
    <property type="protein sequence ID" value="MEY6433649.1"/>
    <property type="molecule type" value="Genomic_DNA"/>
</dbReference>
<reference evidence="2 3" key="1">
    <citation type="submission" date="2024-05" db="EMBL/GenBank/DDBJ databases">
        <title>Genome Sequence and Characterization of the New Strain Purple Sulfur Bacterium of Genus Thioalkalicoccus.</title>
        <authorList>
            <person name="Bryantseva I.A."/>
            <person name="Kyndt J.A."/>
            <person name="Imhoff J.F."/>
        </authorList>
    </citation>
    <scope>NUCLEOTIDE SEQUENCE [LARGE SCALE GENOMIC DNA]</scope>
    <source>
        <strain evidence="2 3">Um2</strain>
    </source>
</reference>
<sequence>MGRDEDVALPIVDRLIHHSQVFMLGRESYRLKQKIGN</sequence>
<dbReference type="InterPro" id="IPR002611">
    <property type="entry name" value="IstB_ATP-bd"/>
</dbReference>
<proteinExistence type="predicted"/>
<dbReference type="Pfam" id="PF01695">
    <property type="entry name" value="IstB_IS21"/>
    <property type="match status" value="1"/>
</dbReference>
<keyword evidence="2" id="KW-0067">ATP-binding</keyword>
<accession>A0ABV4BGK3</accession>
<evidence type="ECO:0000313" key="2">
    <source>
        <dbReference type="EMBL" id="MEY6433649.1"/>
    </source>
</evidence>
<comment type="caution">
    <text evidence="2">The sequence shown here is derived from an EMBL/GenBank/DDBJ whole genome shotgun (WGS) entry which is preliminary data.</text>
</comment>
<evidence type="ECO:0000313" key="3">
    <source>
        <dbReference type="Proteomes" id="UP001564408"/>
    </source>
</evidence>
<keyword evidence="2" id="KW-0547">Nucleotide-binding</keyword>
<name>A0ABV4BGK3_9GAMM</name>
<organism evidence="2 3">
    <name type="scientific">Thioalkalicoccus limnaeus</name>
    <dbReference type="NCBI Taxonomy" id="120681"/>
    <lineage>
        <taxon>Bacteria</taxon>
        <taxon>Pseudomonadati</taxon>
        <taxon>Pseudomonadota</taxon>
        <taxon>Gammaproteobacteria</taxon>
        <taxon>Chromatiales</taxon>
        <taxon>Chromatiaceae</taxon>
        <taxon>Thioalkalicoccus</taxon>
    </lineage>
</organism>
<evidence type="ECO:0000259" key="1">
    <source>
        <dbReference type="Pfam" id="PF01695"/>
    </source>
</evidence>
<gene>
    <name evidence="2" type="ORF">ABC977_14690</name>
</gene>
<feature type="domain" description="IstB-like ATP-binding" evidence="1">
    <location>
        <begin position="4"/>
        <end position="34"/>
    </location>
</feature>
<keyword evidence="3" id="KW-1185">Reference proteome</keyword>
<dbReference type="Proteomes" id="UP001564408">
    <property type="component" value="Unassembled WGS sequence"/>
</dbReference>
<dbReference type="RefSeq" id="WP_369668064.1">
    <property type="nucleotide sequence ID" value="NZ_JBDKXB010000025.1"/>
</dbReference>
<dbReference type="GO" id="GO:0005524">
    <property type="term" value="F:ATP binding"/>
    <property type="evidence" value="ECO:0007669"/>
    <property type="project" value="UniProtKB-KW"/>
</dbReference>